<dbReference type="Proteomes" id="UP000075604">
    <property type="component" value="Unassembled WGS sequence"/>
</dbReference>
<protein>
    <recommendedName>
        <fullName evidence="4">Secreted protein</fullName>
    </recommendedName>
</protein>
<dbReference type="EMBL" id="JELX01001322">
    <property type="protein sequence ID" value="KYF59413.1"/>
    <property type="molecule type" value="Genomic_DNA"/>
</dbReference>
<evidence type="ECO:0008006" key="4">
    <source>
        <dbReference type="Google" id="ProtNLM"/>
    </source>
</evidence>
<gene>
    <name evidence="2" type="ORF">BE04_35375</name>
</gene>
<evidence type="ECO:0000313" key="2">
    <source>
        <dbReference type="EMBL" id="KYF59413.1"/>
    </source>
</evidence>
<reference evidence="2 3" key="1">
    <citation type="submission" date="2014-02" db="EMBL/GenBank/DDBJ databases">
        <title>The small core and large imbalanced accessory genome model reveals a collaborative survival strategy of Sorangium cellulosum strains in nature.</title>
        <authorList>
            <person name="Han K."/>
            <person name="Peng R."/>
            <person name="Blom J."/>
            <person name="Li Y.-Z."/>
        </authorList>
    </citation>
    <scope>NUCLEOTIDE SEQUENCE [LARGE SCALE GENOMIC DNA]</scope>
    <source>
        <strain evidence="2 3">So0157-18</strain>
    </source>
</reference>
<feature type="signal peptide" evidence="1">
    <location>
        <begin position="1"/>
        <end position="30"/>
    </location>
</feature>
<sequence>MVWSSWVVRPARKAAALGAAVAGLSLPASAAAQQALAPGWEETERRDDIAERRERAALLATHFHDAIRLHSMGKGPPILVSGIGGVSLAMSLAGDLGAPPLIAFASGSATSLAGGLATLAVPETYRLNTLTATALLSQGSVWLGLAFLEDDPFARLTPVALSAGCYAAGLLSGLNLALSDYTPVSRLREGHALVATPAWRARLSGAQIASIERDLLGTAPAIPSWAIYLPVALGSVAATVPALDGDLPVGQRMWSLSLGLLNATWSLAAMFEREHPAQSYERDLRRAGLRVAPSGPDGSAGLTASGTF</sequence>
<dbReference type="AlphaFoldDB" id="A0A150PV08"/>
<feature type="chain" id="PRO_5007566213" description="Secreted protein" evidence="1">
    <location>
        <begin position="31"/>
        <end position="308"/>
    </location>
</feature>
<name>A0A150PV08_SORCE</name>
<keyword evidence="1" id="KW-0732">Signal</keyword>
<evidence type="ECO:0000256" key="1">
    <source>
        <dbReference type="SAM" id="SignalP"/>
    </source>
</evidence>
<comment type="caution">
    <text evidence="2">The sequence shown here is derived from an EMBL/GenBank/DDBJ whole genome shotgun (WGS) entry which is preliminary data.</text>
</comment>
<accession>A0A150PV08</accession>
<evidence type="ECO:0000313" key="3">
    <source>
        <dbReference type="Proteomes" id="UP000075604"/>
    </source>
</evidence>
<organism evidence="2 3">
    <name type="scientific">Sorangium cellulosum</name>
    <name type="common">Polyangium cellulosum</name>
    <dbReference type="NCBI Taxonomy" id="56"/>
    <lineage>
        <taxon>Bacteria</taxon>
        <taxon>Pseudomonadati</taxon>
        <taxon>Myxococcota</taxon>
        <taxon>Polyangia</taxon>
        <taxon>Polyangiales</taxon>
        <taxon>Polyangiaceae</taxon>
        <taxon>Sorangium</taxon>
    </lineage>
</organism>
<proteinExistence type="predicted"/>